<name>A0ABD3MSD2_9STRA</name>
<dbReference type="Proteomes" id="UP001530293">
    <property type="component" value="Unassembled WGS sequence"/>
</dbReference>
<organism evidence="4 5">
    <name type="scientific">Discostella pseudostelligera</name>
    <dbReference type="NCBI Taxonomy" id="259834"/>
    <lineage>
        <taxon>Eukaryota</taxon>
        <taxon>Sar</taxon>
        <taxon>Stramenopiles</taxon>
        <taxon>Ochrophyta</taxon>
        <taxon>Bacillariophyta</taxon>
        <taxon>Coscinodiscophyceae</taxon>
        <taxon>Thalassiosirophycidae</taxon>
        <taxon>Stephanodiscales</taxon>
        <taxon>Stephanodiscaceae</taxon>
        <taxon>Discostella</taxon>
    </lineage>
</organism>
<feature type="domain" description="Flavoprotein" evidence="3">
    <location>
        <begin position="11"/>
        <end position="208"/>
    </location>
</feature>
<dbReference type="GO" id="GO:0015937">
    <property type="term" value="P:coenzyme A biosynthetic process"/>
    <property type="evidence" value="ECO:0007669"/>
    <property type="project" value="UniProtKB-KW"/>
</dbReference>
<dbReference type="PANTHER" id="PTHR14359:SF6">
    <property type="entry name" value="PHOSPHOPANTOTHENOYLCYSTEINE DECARBOXYLASE"/>
    <property type="match status" value="1"/>
</dbReference>
<evidence type="ECO:0000259" key="3">
    <source>
        <dbReference type="Pfam" id="PF02441"/>
    </source>
</evidence>
<dbReference type="EMBL" id="JALLBG020000079">
    <property type="protein sequence ID" value="KAL3766880.1"/>
    <property type="molecule type" value="Genomic_DNA"/>
</dbReference>
<dbReference type="AlphaFoldDB" id="A0ABD3MSD2"/>
<comment type="caution">
    <text evidence="4">The sequence shown here is derived from an EMBL/GenBank/DDBJ whole genome shotgun (WGS) entry which is preliminary data.</text>
</comment>
<dbReference type="PANTHER" id="PTHR14359">
    <property type="entry name" value="HOMO-OLIGOMERIC FLAVIN CONTAINING CYS DECARBOXYLASE FAMILY"/>
    <property type="match status" value="1"/>
</dbReference>
<evidence type="ECO:0000313" key="4">
    <source>
        <dbReference type="EMBL" id="KAL3766880.1"/>
    </source>
</evidence>
<keyword evidence="5" id="KW-1185">Reference proteome</keyword>
<evidence type="ECO:0000256" key="1">
    <source>
        <dbReference type="ARBA" id="ARBA00022993"/>
    </source>
</evidence>
<evidence type="ECO:0000256" key="2">
    <source>
        <dbReference type="ARBA" id="ARBA00038350"/>
    </source>
</evidence>
<dbReference type="InterPro" id="IPR003382">
    <property type="entry name" value="Flavoprotein"/>
</dbReference>
<dbReference type="Gene3D" id="3.40.50.1950">
    <property type="entry name" value="Flavin prenyltransferase-like"/>
    <property type="match status" value="1"/>
</dbReference>
<dbReference type="Pfam" id="PF02441">
    <property type="entry name" value="Flavoprotein"/>
    <property type="match status" value="1"/>
</dbReference>
<accession>A0ABD3MSD2</accession>
<evidence type="ECO:0000313" key="5">
    <source>
        <dbReference type="Proteomes" id="UP001530293"/>
    </source>
</evidence>
<reference evidence="4 5" key="1">
    <citation type="submission" date="2024-10" db="EMBL/GenBank/DDBJ databases">
        <title>Updated reference genomes for cyclostephanoid diatoms.</title>
        <authorList>
            <person name="Roberts W.R."/>
            <person name="Alverson A.J."/>
        </authorList>
    </citation>
    <scope>NUCLEOTIDE SEQUENCE [LARGE SCALE GENOMIC DNA]</scope>
    <source>
        <strain evidence="4 5">AJA232-27</strain>
    </source>
</reference>
<dbReference type="SUPFAM" id="SSF52507">
    <property type="entry name" value="Homo-oligomeric flavin-containing Cys decarboxylases, HFCD"/>
    <property type="match status" value="1"/>
</dbReference>
<comment type="similarity">
    <text evidence="2">Belongs to the HFCD (homooligomeric flavin containing Cys decarboxylase) superfamily.</text>
</comment>
<sequence>MIEGSINRRPRILLGITGSVAAVKGPKLALRLANEVNADVRVVLTRTVEHYFWKEGRAVSSYDAESWRDFSASTSTTTQIEVDSDDGDSSGSSKGRIFIHYAEEEWANYKNLQDTVLHIDLRNWADVCLIAPLSAHTLGKIANGLCDDLLTCCLRAWDFGQRFPTNGTINNNSRGKPVILAPAMNTAMWHHPLTDMQLKAIQKFADYGADGDNGGNAETGVIVIEPAVKTLACGEIGVGALADLDDIICEVKKCLMQIGRVDNLQATNYDVRHLEHD</sequence>
<keyword evidence="1" id="KW-0173">Coenzyme A biosynthesis</keyword>
<proteinExistence type="inferred from homology"/>
<gene>
    <name evidence="4" type="ORF">ACHAWU_007970</name>
</gene>
<dbReference type="InterPro" id="IPR036551">
    <property type="entry name" value="Flavin_trans-like"/>
</dbReference>
<protein>
    <recommendedName>
        <fullName evidence="3">Flavoprotein domain-containing protein</fullName>
    </recommendedName>
</protein>